<gene>
    <name evidence="3" type="ORF">SHERM_27836</name>
</gene>
<keyword evidence="3" id="KW-0547">Nucleotide-binding</keyword>
<feature type="non-terminal residue" evidence="3">
    <location>
        <position position="1"/>
    </location>
</feature>
<dbReference type="EMBL" id="CACSLK010027834">
    <property type="protein sequence ID" value="CAA0832561.1"/>
    <property type="molecule type" value="Genomic_DNA"/>
</dbReference>
<feature type="compositionally biased region" description="Basic and acidic residues" evidence="2">
    <location>
        <begin position="19"/>
        <end position="48"/>
    </location>
</feature>
<comment type="caution">
    <text evidence="3">The sequence shown here is derived from an EMBL/GenBank/DDBJ whole genome shotgun (WGS) entry which is preliminary data.</text>
</comment>
<dbReference type="OrthoDB" id="1734180at2759"/>
<feature type="compositionally biased region" description="Basic and acidic residues" evidence="2">
    <location>
        <begin position="1"/>
        <end position="11"/>
    </location>
</feature>
<feature type="region of interest" description="Disordered" evidence="2">
    <location>
        <begin position="1"/>
        <end position="72"/>
    </location>
</feature>
<protein>
    <submittedName>
        <fullName evidence="3">ATP-dependent helicase BRM</fullName>
    </submittedName>
</protein>
<reference evidence="3" key="1">
    <citation type="submission" date="2019-12" db="EMBL/GenBank/DDBJ databases">
        <authorList>
            <person name="Scholes J."/>
        </authorList>
    </citation>
    <scope>NUCLEOTIDE SEQUENCE</scope>
</reference>
<evidence type="ECO:0000313" key="3">
    <source>
        <dbReference type="EMBL" id="CAA0832561.1"/>
    </source>
</evidence>
<dbReference type="Gene3D" id="1.20.920.10">
    <property type="entry name" value="Bromodomain-like"/>
    <property type="match status" value="1"/>
</dbReference>
<keyword evidence="3" id="KW-0347">Helicase</keyword>
<dbReference type="SUPFAM" id="SSF47370">
    <property type="entry name" value="Bromodomain"/>
    <property type="match status" value="1"/>
</dbReference>
<dbReference type="Proteomes" id="UP001153555">
    <property type="component" value="Unassembled WGS sequence"/>
</dbReference>
<evidence type="ECO:0000256" key="2">
    <source>
        <dbReference type="SAM" id="MobiDB-lite"/>
    </source>
</evidence>
<organism evidence="3 4">
    <name type="scientific">Striga hermonthica</name>
    <name type="common">Purple witchweed</name>
    <name type="synonym">Buchnera hermonthica</name>
    <dbReference type="NCBI Taxonomy" id="68872"/>
    <lineage>
        <taxon>Eukaryota</taxon>
        <taxon>Viridiplantae</taxon>
        <taxon>Streptophyta</taxon>
        <taxon>Embryophyta</taxon>
        <taxon>Tracheophyta</taxon>
        <taxon>Spermatophyta</taxon>
        <taxon>Magnoliopsida</taxon>
        <taxon>eudicotyledons</taxon>
        <taxon>Gunneridae</taxon>
        <taxon>Pentapetalae</taxon>
        <taxon>asterids</taxon>
        <taxon>lamiids</taxon>
        <taxon>Lamiales</taxon>
        <taxon>Orobanchaceae</taxon>
        <taxon>Buchnereae</taxon>
        <taxon>Striga</taxon>
    </lineage>
</organism>
<keyword evidence="3" id="KW-0067">ATP-binding</keyword>
<sequence length="207" mass="23701">KLENRQIERLSHPSQFPFHGEHKYKPKARDDRAHKVLGDTTERNDSSFKNKRTLPSSKSTANVQGSSKPVANVQGCSKSVRVSYGSPSDIAVGHVREDSKAVKWPKSSGSRMLEVIQRKCKNIINKLQRRIDSEGHHIIPMLTELWKIIKHSSGARDNFLDFKKVHLRLDKSEYNGIMDLVSDVQFMLQCSMQYYGFSFERKLLMGV</sequence>
<proteinExistence type="predicted"/>
<dbReference type="GO" id="GO:0004386">
    <property type="term" value="F:helicase activity"/>
    <property type="evidence" value="ECO:0007669"/>
    <property type="project" value="UniProtKB-KW"/>
</dbReference>
<evidence type="ECO:0000313" key="4">
    <source>
        <dbReference type="Proteomes" id="UP001153555"/>
    </source>
</evidence>
<dbReference type="InterPro" id="IPR036427">
    <property type="entry name" value="Bromodomain-like_sf"/>
</dbReference>
<keyword evidence="4" id="KW-1185">Reference proteome</keyword>
<name>A0A9N7NDY7_STRHE</name>
<keyword evidence="1" id="KW-0103">Bromodomain</keyword>
<dbReference type="AlphaFoldDB" id="A0A9N7NDY7"/>
<feature type="compositionally biased region" description="Polar residues" evidence="2">
    <location>
        <begin position="53"/>
        <end position="72"/>
    </location>
</feature>
<keyword evidence="3" id="KW-0378">Hydrolase</keyword>
<evidence type="ECO:0000256" key="1">
    <source>
        <dbReference type="ARBA" id="ARBA00023117"/>
    </source>
</evidence>
<accession>A0A9N7NDY7</accession>